<reference evidence="2 3" key="1">
    <citation type="journal article" date="2011" name="Front. Microbiol.">
        <title>Genomic signatures of strain selection and enhancement in Bacillus atrophaeus var. globigii, a historical biowarfare simulant.</title>
        <authorList>
            <person name="Gibbons H.S."/>
            <person name="Broomall S.M."/>
            <person name="McNew L.A."/>
            <person name="Daligault H."/>
            <person name="Chapman C."/>
            <person name="Bruce D."/>
            <person name="Karavis M."/>
            <person name="Krepps M."/>
            <person name="McGregor P.A."/>
            <person name="Hong C."/>
            <person name="Park K.H."/>
            <person name="Akmal A."/>
            <person name="Feldman A."/>
            <person name="Lin J.S."/>
            <person name="Chang W.E."/>
            <person name="Higgs B.W."/>
            <person name="Demirev P."/>
            <person name="Lindquist J."/>
            <person name="Liem A."/>
            <person name="Fochler E."/>
            <person name="Read T.D."/>
            <person name="Tapia R."/>
            <person name="Johnson S."/>
            <person name="Bishop-Lilly K.A."/>
            <person name="Detter C."/>
            <person name="Han C."/>
            <person name="Sozhamannan S."/>
            <person name="Rosenzweig C.N."/>
            <person name="Skowronski E.W."/>
        </authorList>
    </citation>
    <scope>NUCLEOTIDE SEQUENCE [LARGE SCALE GENOMIC DNA]</scope>
    <source>
        <strain evidence="2 3">CL-SP19</strain>
    </source>
</reference>
<name>A0A432ZIR7_9GAMM</name>
<accession>A0A432ZIR7</accession>
<dbReference type="RefSeq" id="WP_126784077.1">
    <property type="nucleotide sequence ID" value="NZ_PIQF01000001.1"/>
</dbReference>
<comment type="caution">
    <text evidence="2">The sequence shown here is derived from an EMBL/GenBank/DDBJ whole genome shotgun (WGS) entry which is preliminary data.</text>
</comment>
<keyword evidence="3" id="KW-1185">Reference proteome</keyword>
<keyword evidence="1" id="KW-1133">Transmembrane helix</keyword>
<organism evidence="2 3">
    <name type="scientific">Idiomarina seosinensis</name>
    <dbReference type="NCBI Taxonomy" id="281739"/>
    <lineage>
        <taxon>Bacteria</taxon>
        <taxon>Pseudomonadati</taxon>
        <taxon>Pseudomonadota</taxon>
        <taxon>Gammaproteobacteria</taxon>
        <taxon>Alteromonadales</taxon>
        <taxon>Idiomarinaceae</taxon>
        <taxon>Idiomarina</taxon>
    </lineage>
</organism>
<evidence type="ECO:0000313" key="2">
    <source>
        <dbReference type="EMBL" id="RUO77784.1"/>
    </source>
</evidence>
<feature type="transmembrane region" description="Helical" evidence="1">
    <location>
        <begin position="39"/>
        <end position="60"/>
    </location>
</feature>
<keyword evidence="1" id="KW-0472">Membrane</keyword>
<proteinExistence type="predicted"/>
<keyword evidence="1" id="KW-0812">Transmembrane</keyword>
<sequence>MDLNATLIGQLIFVLAIIMAVISYYLGKRKTQTPLVTTIVGLVSAFVPPLAIIFLMALVLKNDVTETP</sequence>
<evidence type="ECO:0000256" key="1">
    <source>
        <dbReference type="SAM" id="Phobius"/>
    </source>
</evidence>
<evidence type="ECO:0000313" key="3">
    <source>
        <dbReference type="Proteomes" id="UP000287908"/>
    </source>
</evidence>
<feature type="transmembrane region" description="Helical" evidence="1">
    <location>
        <begin position="6"/>
        <end position="27"/>
    </location>
</feature>
<dbReference type="EMBL" id="PIQF01000001">
    <property type="protein sequence ID" value="RUO77784.1"/>
    <property type="molecule type" value="Genomic_DNA"/>
</dbReference>
<gene>
    <name evidence="2" type="ORF">CWI81_04710</name>
</gene>
<dbReference type="AlphaFoldDB" id="A0A432ZIR7"/>
<dbReference type="OrthoDB" id="5739727at2"/>
<protein>
    <submittedName>
        <fullName evidence="2">Uncharacterized protein</fullName>
    </submittedName>
</protein>
<dbReference type="Proteomes" id="UP000287908">
    <property type="component" value="Unassembled WGS sequence"/>
</dbReference>